<dbReference type="AlphaFoldDB" id="A0A9J6BIM9"/>
<dbReference type="SUPFAM" id="SSF55486">
    <property type="entry name" value="Metalloproteases ('zincins'), catalytic domain"/>
    <property type="match status" value="1"/>
</dbReference>
<dbReference type="Gene3D" id="1.10.1380.10">
    <property type="entry name" value="Neutral endopeptidase , domain2"/>
    <property type="match status" value="1"/>
</dbReference>
<feature type="signal peptide" evidence="1">
    <location>
        <begin position="1"/>
        <end position="16"/>
    </location>
</feature>
<accession>A0A9J6BIM9</accession>
<protein>
    <submittedName>
        <fullName evidence="2">Uncharacterized protein</fullName>
    </submittedName>
</protein>
<evidence type="ECO:0000256" key="1">
    <source>
        <dbReference type="SAM" id="SignalP"/>
    </source>
</evidence>
<gene>
    <name evidence="2" type="ORF">PVAND_017302</name>
</gene>
<sequence length="740" mass="88914">MKKFFILLLLLYHSFAQPSPYSFKNQFIGNYSNYVTAEEELGRNYCNNYWCTNDAYYLFTKSSQYPNVDPCNDFKNFTVDQAIQVDVPDDRNLFRGFAGIAERKYDERQRKTVSAKFDPIKDENSRVIKIMKNTFSQCLKSKHTLRHIQAHKDIVDHLQSLGGSPYLSKHIHFNHDKFNEATDYGIDDIWTNNVPNSFNEDELWTGENFNVSKYFEDEPKHALSLFFDLEVKRCENDVLCLKKPVESWPYLKNEEYDFGIYNELFRTLDDAFRTGPKVKKILIDQVYWPAIKRYRNFLKNRNIVLDQFRKKEKTKIKIKDLQLMLAGNFKIDWLQVINSQFFEDSKLTENDEILIEGGIDLLQRLAKFLMETDKKIISDTFVITFLYWYRFQIILRFHNEQTFVQEGTKHGWQRWHTCINQKSFKDYMQPALLVMYEQYRSIWDRTLGDFDRDLMDERVDIVGNAKQLIQEAVDEFKRRFLTGGAIFMPFKIAVDVLFKLKNLKIFISLPKSIFSISKLEEFYENLNLNGNENFMESYWKIEKHHRRLRNEPKTSWRRQIDQVVETNKKLLKYSVEDGNILYFSPLYVVYPIYHPLRPRFFNMAMLFKETIIGLYWDIRKYIQNKYKIDILLSIIELPDQISYEYYKNWLKNHTELQIGANYLTNEQLYWVADAVTRFNKYHRTVPKTINKRNRLTSDEYMHARYKNFKGFQEAFKCNITDDEKKKILELREKVHRLSDV</sequence>
<keyword evidence="1" id="KW-0732">Signal</keyword>
<evidence type="ECO:0000313" key="2">
    <source>
        <dbReference type="EMBL" id="KAG5669415.1"/>
    </source>
</evidence>
<proteinExistence type="predicted"/>
<dbReference type="EMBL" id="JADBJN010000004">
    <property type="protein sequence ID" value="KAG5669415.1"/>
    <property type="molecule type" value="Genomic_DNA"/>
</dbReference>
<name>A0A9J6BIM9_POLVA</name>
<dbReference type="InterPro" id="IPR042089">
    <property type="entry name" value="Peptidase_M13_dom_2"/>
</dbReference>
<feature type="chain" id="PRO_5039913582" evidence="1">
    <location>
        <begin position="17"/>
        <end position="740"/>
    </location>
</feature>
<comment type="caution">
    <text evidence="2">The sequence shown here is derived from an EMBL/GenBank/DDBJ whole genome shotgun (WGS) entry which is preliminary data.</text>
</comment>
<organism evidence="2 3">
    <name type="scientific">Polypedilum vanderplanki</name>
    <name type="common">Sleeping chironomid midge</name>
    <dbReference type="NCBI Taxonomy" id="319348"/>
    <lineage>
        <taxon>Eukaryota</taxon>
        <taxon>Metazoa</taxon>
        <taxon>Ecdysozoa</taxon>
        <taxon>Arthropoda</taxon>
        <taxon>Hexapoda</taxon>
        <taxon>Insecta</taxon>
        <taxon>Pterygota</taxon>
        <taxon>Neoptera</taxon>
        <taxon>Endopterygota</taxon>
        <taxon>Diptera</taxon>
        <taxon>Nematocera</taxon>
        <taxon>Chironomoidea</taxon>
        <taxon>Chironomidae</taxon>
        <taxon>Chironominae</taxon>
        <taxon>Polypedilum</taxon>
        <taxon>Polypedilum</taxon>
    </lineage>
</organism>
<reference evidence="2" key="1">
    <citation type="submission" date="2021-03" db="EMBL/GenBank/DDBJ databases">
        <title>Chromosome level genome of the anhydrobiotic midge Polypedilum vanderplanki.</title>
        <authorList>
            <person name="Yoshida Y."/>
            <person name="Kikawada T."/>
            <person name="Gusev O."/>
        </authorList>
    </citation>
    <scope>NUCLEOTIDE SEQUENCE</scope>
    <source>
        <strain evidence="2">NIAS01</strain>
        <tissue evidence="2">Whole body or cell culture</tissue>
    </source>
</reference>
<evidence type="ECO:0000313" key="3">
    <source>
        <dbReference type="Proteomes" id="UP001107558"/>
    </source>
</evidence>
<keyword evidence="3" id="KW-1185">Reference proteome</keyword>
<dbReference type="Proteomes" id="UP001107558">
    <property type="component" value="Chromosome 4"/>
</dbReference>